<reference evidence="1" key="1">
    <citation type="journal article" date="2022" name="bioRxiv">
        <title>Population genetic analysis of Ophidiomyces ophidiicola, the causative agent of snake fungal disease, indicates recent introductions to the USA.</title>
        <authorList>
            <person name="Ladner J.T."/>
            <person name="Palmer J.M."/>
            <person name="Ettinger C.L."/>
            <person name="Stajich J.E."/>
            <person name="Farrell T.M."/>
            <person name="Glorioso B.M."/>
            <person name="Lawson B."/>
            <person name="Price S.J."/>
            <person name="Stengle A.G."/>
            <person name="Grear D.A."/>
            <person name="Lorch J.M."/>
        </authorList>
    </citation>
    <scope>NUCLEOTIDE SEQUENCE</scope>
    <source>
        <strain evidence="1">NWHC 24266-5</strain>
    </source>
</reference>
<name>A0ACB8V5I9_9EURO</name>
<accession>A0ACB8V5I9</accession>
<comment type="caution">
    <text evidence="1">The sequence shown here is derived from an EMBL/GenBank/DDBJ whole genome shotgun (WGS) entry which is preliminary data.</text>
</comment>
<proteinExistence type="predicted"/>
<protein>
    <submittedName>
        <fullName evidence="1">Uncharacterized protein</fullName>
    </submittedName>
</protein>
<gene>
    <name evidence="1" type="ORF">LOY88_000074</name>
</gene>
<sequence>MFSNFYRTPRVTNSPSLSTSQERKATMNVIAFGATALITKTGRGSVMKQAAEESRHEVLFERKIYELLGPHPRIARYIGPVVHTVELEFYENGCIDQLKMKRPEFEVPYLRWAEQIAEGLVFLHSNNVVHCDLRSANILVTDSLDLVLADFASSCLNGERVSYITNKTRYRPGSCEFPYDYSFTIQDDFFAFGSVLYNLITSKDPYADLEDHEVIKLYNSGTFPDVSELPMSTIMSKCWCGEYSSATQLLEDIR</sequence>
<organism evidence="1">
    <name type="scientific">Ophidiomyces ophidiicola</name>
    <dbReference type="NCBI Taxonomy" id="1387563"/>
    <lineage>
        <taxon>Eukaryota</taxon>
        <taxon>Fungi</taxon>
        <taxon>Dikarya</taxon>
        <taxon>Ascomycota</taxon>
        <taxon>Pezizomycotina</taxon>
        <taxon>Eurotiomycetes</taxon>
        <taxon>Eurotiomycetidae</taxon>
        <taxon>Onygenales</taxon>
        <taxon>Onygenaceae</taxon>
        <taxon>Ophidiomyces</taxon>
    </lineage>
</organism>
<dbReference type="EMBL" id="JALBCA010000002">
    <property type="protein sequence ID" value="KAI2393474.1"/>
    <property type="molecule type" value="Genomic_DNA"/>
</dbReference>
<evidence type="ECO:0000313" key="1">
    <source>
        <dbReference type="EMBL" id="KAI2393474.1"/>
    </source>
</evidence>